<dbReference type="Gene3D" id="1.10.287.130">
    <property type="match status" value="1"/>
</dbReference>
<dbReference type="EMBL" id="FOZP01000004">
    <property type="protein sequence ID" value="SFS51350.1"/>
    <property type="molecule type" value="Genomic_DNA"/>
</dbReference>
<organism evidence="10 11">
    <name type="scientific">Lutibacter maritimus</name>
    <dbReference type="NCBI Taxonomy" id="593133"/>
    <lineage>
        <taxon>Bacteria</taxon>
        <taxon>Pseudomonadati</taxon>
        <taxon>Bacteroidota</taxon>
        <taxon>Flavobacteriia</taxon>
        <taxon>Flavobacteriales</taxon>
        <taxon>Flavobacteriaceae</taxon>
        <taxon>Lutibacter</taxon>
    </lineage>
</organism>
<sequence>MSPLVTIENKLKERIKELSCLYSVTSIIMNCNYDKIEDCIEKIAYSLKDAFQYSEDTCITIKTDEYTISTLEYPKKMPTIQSQINVFNTKIGELTAGYNNNKLTENSFLYEEKQLLEKVSIEIGNLLERKKIQENEVLLKRKVERADRISILGEITAGIAHELNTPLANILGFAELLKTNFIEDKQTTKDLDKIINSAIFSREVVKKLMYFACEIPQQITVVNMNNTITEAINLLEPSFKKKNIKYVLKFQKPTIQLNVDSIQLIQVIFNMVLNAIYFSPENGEIQIETLDNKNNVILNISDQGPGIKHAIADKIFNPFFTTKPVGDGVGLGLSVVHGIIKSHKGTITHLPNSPKGTIFSIKFPKI</sequence>
<dbReference type="Gene3D" id="3.30.565.10">
    <property type="entry name" value="Histidine kinase-like ATPase, C-terminal domain"/>
    <property type="match status" value="1"/>
</dbReference>
<keyword evidence="5" id="KW-0547">Nucleotide-binding</keyword>
<dbReference type="OrthoDB" id="9806995at2"/>
<dbReference type="PANTHER" id="PTHR43065">
    <property type="entry name" value="SENSOR HISTIDINE KINASE"/>
    <property type="match status" value="1"/>
</dbReference>
<dbReference type="InterPro" id="IPR003661">
    <property type="entry name" value="HisK_dim/P_dom"/>
</dbReference>
<keyword evidence="4" id="KW-0808">Transferase</keyword>
<keyword evidence="3" id="KW-0597">Phosphoprotein</keyword>
<dbReference type="SMART" id="SM00387">
    <property type="entry name" value="HATPase_c"/>
    <property type="match status" value="1"/>
</dbReference>
<evidence type="ECO:0000256" key="1">
    <source>
        <dbReference type="ARBA" id="ARBA00000085"/>
    </source>
</evidence>
<dbReference type="CDD" id="cd00082">
    <property type="entry name" value="HisKA"/>
    <property type="match status" value="1"/>
</dbReference>
<comment type="catalytic activity">
    <reaction evidence="1">
        <text>ATP + protein L-histidine = ADP + protein N-phospho-L-histidine.</text>
        <dbReference type="EC" id="2.7.13.3"/>
    </reaction>
</comment>
<dbReference type="PROSITE" id="PS50109">
    <property type="entry name" value="HIS_KIN"/>
    <property type="match status" value="1"/>
</dbReference>
<keyword evidence="11" id="KW-1185">Reference proteome</keyword>
<keyword evidence="7" id="KW-0067">ATP-binding</keyword>
<name>A0A1I6QGC7_9FLAO</name>
<dbReference type="RefSeq" id="WP_090224959.1">
    <property type="nucleotide sequence ID" value="NZ_FOZP01000004.1"/>
</dbReference>
<evidence type="ECO:0000256" key="4">
    <source>
        <dbReference type="ARBA" id="ARBA00022679"/>
    </source>
</evidence>
<evidence type="ECO:0000313" key="10">
    <source>
        <dbReference type="EMBL" id="SFS51350.1"/>
    </source>
</evidence>
<dbReference type="InterPro" id="IPR036097">
    <property type="entry name" value="HisK_dim/P_sf"/>
</dbReference>
<dbReference type="Pfam" id="PF02518">
    <property type="entry name" value="HATPase_c"/>
    <property type="match status" value="1"/>
</dbReference>
<accession>A0A1I6QGC7</accession>
<feature type="domain" description="Histidine kinase" evidence="9">
    <location>
        <begin position="158"/>
        <end position="366"/>
    </location>
</feature>
<evidence type="ECO:0000259" key="9">
    <source>
        <dbReference type="PROSITE" id="PS50109"/>
    </source>
</evidence>
<reference evidence="11" key="1">
    <citation type="submission" date="2016-10" db="EMBL/GenBank/DDBJ databases">
        <authorList>
            <person name="Varghese N."/>
            <person name="Submissions S."/>
        </authorList>
    </citation>
    <scope>NUCLEOTIDE SEQUENCE [LARGE SCALE GENOMIC DNA]</scope>
    <source>
        <strain evidence="11">DSM 24450</strain>
    </source>
</reference>
<dbReference type="AlphaFoldDB" id="A0A1I6QGC7"/>
<evidence type="ECO:0000256" key="7">
    <source>
        <dbReference type="ARBA" id="ARBA00022840"/>
    </source>
</evidence>
<evidence type="ECO:0000256" key="5">
    <source>
        <dbReference type="ARBA" id="ARBA00022741"/>
    </source>
</evidence>
<evidence type="ECO:0000256" key="6">
    <source>
        <dbReference type="ARBA" id="ARBA00022777"/>
    </source>
</evidence>
<dbReference type="InterPro" id="IPR004358">
    <property type="entry name" value="Sig_transdc_His_kin-like_C"/>
</dbReference>
<evidence type="ECO:0000256" key="8">
    <source>
        <dbReference type="ARBA" id="ARBA00023012"/>
    </source>
</evidence>
<evidence type="ECO:0000256" key="2">
    <source>
        <dbReference type="ARBA" id="ARBA00012438"/>
    </source>
</evidence>
<evidence type="ECO:0000256" key="3">
    <source>
        <dbReference type="ARBA" id="ARBA00022553"/>
    </source>
</evidence>
<dbReference type="STRING" id="593133.SAMN04488006_1740"/>
<proteinExistence type="predicted"/>
<dbReference type="GO" id="GO:0000155">
    <property type="term" value="F:phosphorelay sensor kinase activity"/>
    <property type="evidence" value="ECO:0007669"/>
    <property type="project" value="InterPro"/>
</dbReference>
<gene>
    <name evidence="10" type="ORF">SAMN04488006_1740</name>
</gene>
<dbReference type="SUPFAM" id="SSF47384">
    <property type="entry name" value="Homodimeric domain of signal transducing histidine kinase"/>
    <property type="match status" value="1"/>
</dbReference>
<keyword evidence="8" id="KW-0902">Two-component regulatory system</keyword>
<evidence type="ECO:0000313" key="11">
    <source>
        <dbReference type="Proteomes" id="UP000199312"/>
    </source>
</evidence>
<dbReference type="GO" id="GO:0005524">
    <property type="term" value="F:ATP binding"/>
    <property type="evidence" value="ECO:0007669"/>
    <property type="project" value="UniProtKB-KW"/>
</dbReference>
<dbReference type="Pfam" id="PF00512">
    <property type="entry name" value="HisKA"/>
    <property type="match status" value="1"/>
</dbReference>
<dbReference type="SMART" id="SM00388">
    <property type="entry name" value="HisKA"/>
    <property type="match status" value="1"/>
</dbReference>
<dbReference type="Proteomes" id="UP000199312">
    <property type="component" value="Unassembled WGS sequence"/>
</dbReference>
<dbReference type="PRINTS" id="PR00344">
    <property type="entry name" value="BCTRLSENSOR"/>
</dbReference>
<dbReference type="PANTHER" id="PTHR43065:SF10">
    <property type="entry name" value="PEROXIDE STRESS-ACTIVATED HISTIDINE KINASE MAK3"/>
    <property type="match status" value="1"/>
</dbReference>
<dbReference type="EC" id="2.7.13.3" evidence="2"/>
<dbReference type="InterPro" id="IPR036890">
    <property type="entry name" value="HATPase_C_sf"/>
</dbReference>
<dbReference type="InterPro" id="IPR003594">
    <property type="entry name" value="HATPase_dom"/>
</dbReference>
<keyword evidence="6 10" id="KW-0418">Kinase</keyword>
<dbReference type="InterPro" id="IPR005467">
    <property type="entry name" value="His_kinase_dom"/>
</dbReference>
<dbReference type="SUPFAM" id="SSF55874">
    <property type="entry name" value="ATPase domain of HSP90 chaperone/DNA topoisomerase II/histidine kinase"/>
    <property type="match status" value="1"/>
</dbReference>
<protein>
    <recommendedName>
        <fullName evidence="2">histidine kinase</fullName>
        <ecNumber evidence="2">2.7.13.3</ecNumber>
    </recommendedName>
</protein>